<evidence type="ECO:0000313" key="5">
    <source>
        <dbReference type="Proteomes" id="UP000070444"/>
    </source>
</evidence>
<dbReference type="AlphaFoldDB" id="A0A137PGM2"/>
<dbReference type="SUPFAM" id="SSF56047">
    <property type="entry name" value="Ribosomal protein S8"/>
    <property type="match status" value="1"/>
</dbReference>
<evidence type="ECO:0000313" key="4">
    <source>
        <dbReference type="EMBL" id="KXN74153.1"/>
    </source>
</evidence>
<keyword evidence="5" id="KW-1185">Reference proteome</keyword>
<dbReference type="Gene3D" id="3.30.1370.30">
    <property type="match status" value="1"/>
</dbReference>
<reference evidence="4 5" key="1">
    <citation type="journal article" date="2015" name="Genome Biol. Evol.">
        <title>Phylogenomic analyses indicate that early fungi evolved digesting cell walls of algal ancestors of land plants.</title>
        <authorList>
            <person name="Chang Y."/>
            <person name="Wang S."/>
            <person name="Sekimoto S."/>
            <person name="Aerts A.L."/>
            <person name="Choi C."/>
            <person name="Clum A."/>
            <person name="LaButti K.M."/>
            <person name="Lindquist E.A."/>
            <person name="Yee Ngan C."/>
            <person name="Ohm R.A."/>
            <person name="Salamov A.A."/>
            <person name="Grigoriev I.V."/>
            <person name="Spatafora J.W."/>
            <person name="Berbee M.L."/>
        </authorList>
    </citation>
    <scope>NUCLEOTIDE SEQUENCE [LARGE SCALE GENOMIC DNA]</scope>
    <source>
        <strain evidence="4 5">NRRL 28638</strain>
    </source>
</reference>
<evidence type="ECO:0000256" key="3">
    <source>
        <dbReference type="ARBA" id="ARBA00023274"/>
    </source>
</evidence>
<comment type="similarity">
    <text evidence="1">Belongs to the universal ribosomal protein uS8 family.</text>
</comment>
<gene>
    <name evidence="4" type="ORF">CONCODRAFT_77008</name>
</gene>
<protein>
    <submittedName>
        <fullName evidence="4">Ribosomal protein S8</fullName>
    </submittedName>
</protein>
<dbReference type="GO" id="GO:0003735">
    <property type="term" value="F:structural constituent of ribosome"/>
    <property type="evidence" value="ECO:0007669"/>
    <property type="project" value="EnsemblFungi"/>
</dbReference>
<name>A0A137PGM2_CONC2</name>
<accession>A0A137PGM2</accession>
<evidence type="ECO:0000256" key="2">
    <source>
        <dbReference type="ARBA" id="ARBA00022980"/>
    </source>
</evidence>
<dbReference type="Pfam" id="PF00410">
    <property type="entry name" value="Ribosomal_S8"/>
    <property type="match status" value="1"/>
</dbReference>
<dbReference type="InterPro" id="IPR035987">
    <property type="entry name" value="Ribosomal_uS8_sf"/>
</dbReference>
<dbReference type="Proteomes" id="UP000070444">
    <property type="component" value="Unassembled WGS sequence"/>
</dbReference>
<keyword evidence="2 4" id="KW-0689">Ribosomal protein</keyword>
<dbReference type="STRING" id="796925.A0A137PGM2"/>
<dbReference type="GO" id="GO:0006412">
    <property type="term" value="P:translation"/>
    <property type="evidence" value="ECO:0007669"/>
    <property type="project" value="InterPro"/>
</dbReference>
<evidence type="ECO:0000256" key="1">
    <source>
        <dbReference type="ARBA" id="ARBA00006471"/>
    </source>
</evidence>
<dbReference type="GO" id="GO:0005763">
    <property type="term" value="C:mitochondrial small ribosomal subunit"/>
    <property type="evidence" value="ECO:0007669"/>
    <property type="project" value="EnsemblFungi"/>
</dbReference>
<dbReference type="InterPro" id="IPR000630">
    <property type="entry name" value="Ribosomal_uS8"/>
</dbReference>
<sequence>MFQYGQKLIMPKCAGLVAKRQLPCIHDLCARVQNGYIAKLKNISIPETKMNLNVAQILYQQGFISSVSRGNHIGIDYSMTTPENIATRRYWLSLKYRNNNPVLSKMSAVSKPSRKIFATVDEFKTIVGGGRAGMLGPLQPGEIIIVNTPLGVYEIHEAISLNQGGYVLCRAH</sequence>
<dbReference type="OMA" id="KYWQNEP"/>
<keyword evidence="3" id="KW-0687">Ribonucleoprotein</keyword>
<dbReference type="OrthoDB" id="409928at2759"/>
<dbReference type="EMBL" id="KQ964427">
    <property type="protein sequence ID" value="KXN74153.1"/>
    <property type="molecule type" value="Genomic_DNA"/>
</dbReference>
<organism evidence="4 5">
    <name type="scientific">Conidiobolus coronatus (strain ATCC 28846 / CBS 209.66 / NRRL 28638)</name>
    <name type="common">Delacroixia coronata</name>
    <dbReference type="NCBI Taxonomy" id="796925"/>
    <lineage>
        <taxon>Eukaryota</taxon>
        <taxon>Fungi</taxon>
        <taxon>Fungi incertae sedis</taxon>
        <taxon>Zoopagomycota</taxon>
        <taxon>Entomophthoromycotina</taxon>
        <taxon>Entomophthoromycetes</taxon>
        <taxon>Entomophthorales</taxon>
        <taxon>Ancylistaceae</taxon>
        <taxon>Conidiobolus</taxon>
    </lineage>
</organism>
<proteinExistence type="inferred from homology"/>
<dbReference type="Gene3D" id="3.30.1490.10">
    <property type="match status" value="1"/>
</dbReference>